<dbReference type="SUPFAM" id="SSF53649">
    <property type="entry name" value="Alkaline phosphatase-like"/>
    <property type="match status" value="1"/>
</dbReference>
<gene>
    <name evidence="4" type="primary">ORF58357</name>
</gene>
<dbReference type="InterPro" id="IPR039524">
    <property type="entry name" value="PIGO/GPI13"/>
</dbReference>
<proteinExistence type="inferred from homology"/>
<evidence type="ECO:0000256" key="1">
    <source>
        <dbReference type="ARBA" id="ARBA00001913"/>
    </source>
</evidence>
<organism evidence="4">
    <name type="scientific">Arion vulgaris</name>
    <dbReference type="NCBI Taxonomy" id="1028688"/>
    <lineage>
        <taxon>Eukaryota</taxon>
        <taxon>Metazoa</taxon>
        <taxon>Spiralia</taxon>
        <taxon>Lophotrochozoa</taxon>
        <taxon>Mollusca</taxon>
        <taxon>Gastropoda</taxon>
        <taxon>Heterobranchia</taxon>
        <taxon>Euthyneura</taxon>
        <taxon>Panpulmonata</taxon>
        <taxon>Eupulmonata</taxon>
        <taxon>Stylommatophora</taxon>
        <taxon>Helicina</taxon>
        <taxon>Arionoidea</taxon>
        <taxon>Arionidae</taxon>
        <taxon>Arion</taxon>
    </lineage>
</organism>
<comment type="cofactor">
    <cofactor evidence="1">
        <name>Ca(2+)</name>
        <dbReference type="ChEBI" id="CHEBI:29108"/>
    </cofactor>
</comment>
<feature type="non-terminal residue" evidence="4">
    <location>
        <position position="209"/>
    </location>
</feature>
<sequence length="209" mass="23463">KLAKMDGVLRNITELMRDDTVLFVMGDHGMTRTGDHGGDSAEELEAGLFIYSPAQISSAPQNENEEAVVAQTDFVPTLALLLGLPIPFSNLGMVIPELFGHCPWWDTTSNEIRRVYHKVKALRLNAQQINTYLSAYLQIASDLPVSKLRALRQQINKAESNVQNLITRMIADGATDDALQKFVNLVDMYKSYIKDAREMCEGVWAKFDW</sequence>
<dbReference type="AlphaFoldDB" id="A0A0B6ZCV1"/>
<reference evidence="4" key="1">
    <citation type="submission" date="2014-12" db="EMBL/GenBank/DDBJ databases">
        <title>Insight into the proteome of Arion vulgaris.</title>
        <authorList>
            <person name="Aradska J."/>
            <person name="Bulat T."/>
            <person name="Smidak R."/>
            <person name="Sarate P."/>
            <person name="Gangsoo J."/>
            <person name="Sialana F."/>
            <person name="Bilban M."/>
            <person name="Lubec G."/>
        </authorList>
    </citation>
    <scope>NUCLEOTIDE SEQUENCE</scope>
    <source>
        <tissue evidence="4">Skin</tissue>
    </source>
</reference>
<evidence type="ECO:0000256" key="2">
    <source>
        <dbReference type="ARBA" id="ARBA00008779"/>
    </source>
</evidence>
<protein>
    <recommendedName>
        <fullName evidence="3">Sulfatase N-terminal domain-containing protein</fullName>
    </recommendedName>
</protein>
<feature type="non-terminal residue" evidence="4">
    <location>
        <position position="1"/>
    </location>
</feature>
<dbReference type="GO" id="GO:0051377">
    <property type="term" value="F:mannose-ethanolamine phosphotransferase activity"/>
    <property type="evidence" value="ECO:0007669"/>
    <property type="project" value="TreeGrafter"/>
</dbReference>
<dbReference type="PANTHER" id="PTHR23071:SF1">
    <property type="entry name" value="GPI ETHANOLAMINE PHOSPHATE TRANSFERASE 3"/>
    <property type="match status" value="1"/>
</dbReference>
<accession>A0A0B6ZCV1</accession>
<dbReference type="InterPro" id="IPR000917">
    <property type="entry name" value="Sulfatase_N"/>
</dbReference>
<dbReference type="GO" id="GO:0005789">
    <property type="term" value="C:endoplasmic reticulum membrane"/>
    <property type="evidence" value="ECO:0007669"/>
    <property type="project" value="TreeGrafter"/>
</dbReference>
<dbReference type="EMBL" id="HACG01019483">
    <property type="protein sequence ID" value="CEK66348.1"/>
    <property type="molecule type" value="Transcribed_RNA"/>
</dbReference>
<dbReference type="InterPro" id="IPR017850">
    <property type="entry name" value="Alkaline_phosphatase_core_sf"/>
</dbReference>
<name>A0A0B6ZCV1_9EUPU</name>
<evidence type="ECO:0000313" key="4">
    <source>
        <dbReference type="EMBL" id="CEK66348.1"/>
    </source>
</evidence>
<feature type="domain" description="Sulfatase N-terminal" evidence="3">
    <location>
        <begin position="2"/>
        <end position="83"/>
    </location>
</feature>
<dbReference type="PANTHER" id="PTHR23071">
    <property type="entry name" value="PHOSPHATIDYLINOSITOL GLYCAN"/>
    <property type="match status" value="1"/>
</dbReference>
<dbReference type="GO" id="GO:0006506">
    <property type="term" value="P:GPI anchor biosynthetic process"/>
    <property type="evidence" value="ECO:0007669"/>
    <property type="project" value="InterPro"/>
</dbReference>
<comment type="similarity">
    <text evidence="2">Belongs to the sulfatase family.</text>
</comment>
<evidence type="ECO:0000259" key="3">
    <source>
        <dbReference type="Pfam" id="PF00884"/>
    </source>
</evidence>
<dbReference type="Gene3D" id="3.40.720.10">
    <property type="entry name" value="Alkaline Phosphatase, subunit A"/>
    <property type="match status" value="1"/>
</dbReference>
<dbReference type="Pfam" id="PF00884">
    <property type="entry name" value="Sulfatase"/>
    <property type="match status" value="1"/>
</dbReference>